<dbReference type="Proteomes" id="UP001054945">
    <property type="component" value="Unassembled WGS sequence"/>
</dbReference>
<sequence length="103" mass="11088">MERGQTEPPPPPFRFSIKRKELPFDPSPSPSPFTVNIGSDDLSLSEWDAEIPRLIKDMLKGRGVSNKRGIASNQIRPVVVGGRGGQGIVSAALLAWGISGGRH</sequence>
<evidence type="ECO:0000256" key="1">
    <source>
        <dbReference type="SAM" id="MobiDB-lite"/>
    </source>
</evidence>
<evidence type="ECO:0000313" key="2">
    <source>
        <dbReference type="EMBL" id="GIZ02527.1"/>
    </source>
</evidence>
<proteinExistence type="predicted"/>
<comment type="caution">
    <text evidence="2">The sequence shown here is derived from an EMBL/GenBank/DDBJ whole genome shotgun (WGS) entry which is preliminary data.</text>
</comment>
<reference evidence="2 3" key="1">
    <citation type="submission" date="2021-06" db="EMBL/GenBank/DDBJ databases">
        <title>Caerostris extrusa draft genome.</title>
        <authorList>
            <person name="Kono N."/>
            <person name="Arakawa K."/>
        </authorList>
    </citation>
    <scope>NUCLEOTIDE SEQUENCE [LARGE SCALE GENOMIC DNA]</scope>
</reference>
<name>A0AAV4Y8N3_CAEEX</name>
<gene>
    <name evidence="2" type="ORF">CEXT_574781</name>
</gene>
<keyword evidence="3" id="KW-1185">Reference proteome</keyword>
<evidence type="ECO:0000313" key="3">
    <source>
        <dbReference type="Proteomes" id="UP001054945"/>
    </source>
</evidence>
<dbReference type="EMBL" id="BPLR01018824">
    <property type="protein sequence ID" value="GIZ02527.1"/>
    <property type="molecule type" value="Genomic_DNA"/>
</dbReference>
<dbReference type="AlphaFoldDB" id="A0AAV4Y8N3"/>
<protein>
    <submittedName>
        <fullName evidence="2">Uncharacterized protein</fullName>
    </submittedName>
</protein>
<feature type="region of interest" description="Disordered" evidence="1">
    <location>
        <begin position="1"/>
        <end position="32"/>
    </location>
</feature>
<organism evidence="2 3">
    <name type="scientific">Caerostris extrusa</name>
    <name type="common">Bark spider</name>
    <name type="synonym">Caerostris bankana</name>
    <dbReference type="NCBI Taxonomy" id="172846"/>
    <lineage>
        <taxon>Eukaryota</taxon>
        <taxon>Metazoa</taxon>
        <taxon>Ecdysozoa</taxon>
        <taxon>Arthropoda</taxon>
        <taxon>Chelicerata</taxon>
        <taxon>Arachnida</taxon>
        <taxon>Araneae</taxon>
        <taxon>Araneomorphae</taxon>
        <taxon>Entelegynae</taxon>
        <taxon>Araneoidea</taxon>
        <taxon>Araneidae</taxon>
        <taxon>Caerostris</taxon>
    </lineage>
</organism>
<accession>A0AAV4Y8N3</accession>